<comment type="caution">
    <text evidence="2">The sequence shown here is derived from an EMBL/GenBank/DDBJ whole genome shotgun (WGS) entry which is preliminary data.</text>
</comment>
<proteinExistence type="predicted"/>
<feature type="region of interest" description="Disordered" evidence="1">
    <location>
        <begin position="1"/>
        <end position="28"/>
    </location>
</feature>
<evidence type="ECO:0000256" key="1">
    <source>
        <dbReference type="SAM" id="MobiDB-lite"/>
    </source>
</evidence>
<accession>A0A9D4AS23</accession>
<organism evidence="2 3">
    <name type="scientific">Mauremys mutica</name>
    <name type="common">yellowpond turtle</name>
    <dbReference type="NCBI Taxonomy" id="74926"/>
    <lineage>
        <taxon>Eukaryota</taxon>
        <taxon>Metazoa</taxon>
        <taxon>Chordata</taxon>
        <taxon>Craniata</taxon>
        <taxon>Vertebrata</taxon>
        <taxon>Euteleostomi</taxon>
        <taxon>Archelosauria</taxon>
        <taxon>Testudinata</taxon>
        <taxon>Testudines</taxon>
        <taxon>Cryptodira</taxon>
        <taxon>Durocryptodira</taxon>
        <taxon>Testudinoidea</taxon>
        <taxon>Geoemydidae</taxon>
        <taxon>Geoemydinae</taxon>
        <taxon>Mauremys</taxon>
    </lineage>
</organism>
<keyword evidence="3" id="KW-1185">Reference proteome</keyword>
<name>A0A9D4AS23_9SAUR</name>
<dbReference type="EMBL" id="JAHDVG010000487">
    <property type="protein sequence ID" value="KAH1166426.1"/>
    <property type="molecule type" value="Genomic_DNA"/>
</dbReference>
<dbReference type="AlphaFoldDB" id="A0A9D4AS23"/>
<evidence type="ECO:0000313" key="2">
    <source>
        <dbReference type="EMBL" id="KAH1166426.1"/>
    </source>
</evidence>
<protein>
    <submittedName>
        <fullName evidence="2">Uncharacterized protein</fullName>
    </submittedName>
</protein>
<sequence>MVRGITTTNRTSEQGLNCGQTHGWSTTPPAILAGQGTRSDQTPEQNIMKAVISLDHIQGKAMRTPTGATHRQALEKTTLTEVITDPPKYCSMREIQGTKILMAGT</sequence>
<dbReference type="Proteomes" id="UP000827986">
    <property type="component" value="Unassembled WGS sequence"/>
</dbReference>
<evidence type="ECO:0000313" key="3">
    <source>
        <dbReference type="Proteomes" id="UP000827986"/>
    </source>
</evidence>
<reference evidence="2" key="1">
    <citation type="submission" date="2021-09" db="EMBL/GenBank/DDBJ databases">
        <title>The genome of Mauremys mutica provides insights into the evolution of semi-aquatic lifestyle.</title>
        <authorList>
            <person name="Gong S."/>
            <person name="Gao Y."/>
        </authorList>
    </citation>
    <scope>NUCLEOTIDE SEQUENCE</scope>
    <source>
        <strain evidence="2">MM-2020</strain>
        <tissue evidence="2">Muscle</tissue>
    </source>
</reference>
<gene>
    <name evidence="2" type="ORF">KIL84_015598</name>
</gene>